<reference evidence="15" key="1">
    <citation type="submission" date="2011-08" db="EMBL/GenBank/DDBJ databases">
        <title>The draft genome of Latimeria chalumnae.</title>
        <authorList>
            <person name="Di Palma F."/>
            <person name="Alfoldi J."/>
            <person name="Johnson J."/>
            <person name="Berlin A."/>
            <person name="Gnerre S."/>
            <person name="Jaffe D."/>
            <person name="MacCallum I."/>
            <person name="Young S."/>
            <person name="Walker B.J."/>
            <person name="Lander E."/>
            <person name="Lindblad-Toh K."/>
        </authorList>
    </citation>
    <scope>NUCLEOTIDE SEQUENCE [LARGE SCALE GENOMIC DNA]</scope>
    <source>
        <strain evidence="15">Wild caught</strain>
    </source>
</reference>
<keyword evidence="7" id="KW-1015">Disulfide bond</keyword>
<dbReference type="AlphaFoldDB" id="H3AB81"/>
<evidence type="ECO:0000256" key="12">
    <source>
        <dbReference type="SAM" id="Phobius"/>
    </source>
</evidence>
<protein>
    <submittedName>
        <fullName evidence="14">Purinergic receptor P2Y13</fullName>
    </submittedName>
</protein>
<feature type="transmembrane region" description="Helical" evidence="12">
    <location>
        <begin position="98"/>
        <end position="116"/>
    </location>
</feature>
<feature type="transmembrane region" description="Helical" evidence="12">
    <location>
        <begin position="230"/>
        <end position="250"/>
    </location>
</feature>
<dbReference type="Ensembl" id="ENSLACT00000006961.1">
    <property type="protein sequence ID" value="ENSLACP00000006902.1"/>
    <property type="gene ID" value="ENSLACG00000006127.1"/>
</dbReference>
<dbReference type="STRING" id="7897.ENSLACP00000006902"/>
<keyword evidence="10 11" id="KW-0807">Transducer</keyword>
<feature type="transmembrane region" description="Helical" evidence="12">
    <location>
        <begin position="136"/>
        <end position="157"/>
    </location>
</feature>
<evidence type="ECO:0000256" key="8">
    <source>
        <dbReference type="ARBA" id="ARBA00023170"/>
    </source>
</evidence>
<dbReference type="FunCoup" id="H3AB81">
    <property type="interactions" value="546"/>
</dbReference>
<dbReference type="PROSITE" id="PS50262">
    <property type="entry name" value="G_PROTEIN_RECEP_F1_2"/>
    <property type="match status" value="1"/>
</dbReference>
<keyword evidence="4 12" id="KW-1133">Transmembrane helix</keyword>
<dbReference type="PRINTS" id="PR01157">
    <property type="entry name" value="P2YPURNOCPTR"/>
</dbReference>
<evidence type="ECO:0000313" key="15">
    <source>
        <dbReference type="Proteomes" id="UP000008672"/>
    </source>
</evidence>
<dbReference type="Gene3D" id="1.20.1070.10">
    <property type="entry name" value="Rhodopsin 7-helix transmembrane proteins"/>
    <property type="match status" value="1"/>
</dbReference>
<dbReference type="Proteomes" id="UP000008672">
    <property type="component" value="Unassembled WGS sequence"/>
</dbReference>
<reference evidence="14" key="3">
    <citation type="submission" date="2025-09" db="UniProtKB">
        <authorList>
            <consortium name="Ensembl"/>
        </authorList>
    </citation>
    <scope>IDENTIFICATION</scope>
</reference>
<evidence type="ECO:0000256" key="2">
    <source>
        <dbReference type="ARBA" id="ARBA00022475"/>
    </source>
</evidence>
<dbReference type="GeneTree" id="ENSGT01110000267167"/>
<feature type="transmembrane region" description="Helical" evidence="12">
    <location>
        <begin position="185"/>
        <end position="209"/>
    </location>
</feature>
<feature type="transmembrane region" description="Helical" evidence="12">
    <location>
        <begin position="30"/>
        <end position="51"/>
    </location>
</feature>
<dbReference type="GO" id="GO:0045028">
    <property type="term" value="F:G protein-coupled purinergic nucleotide receptor activity"/>
    <property type="evidence" value="ECO:0007669"/>
    <property type="project" value="InterPro"/>
</dbReference>
<dbReference type="eggNOG" id="ENOG502QUS2">
    <property type="taxonomic scope" value="Eukaryota"/>
</dbReference>
<dbReference type="EMBL" id="AFYH01073692">
    <property type="status" value="NOT_ANNOTATED_CDS"/>
    <property type="molecule type" value="Genomic_DNA"/>
</dbReference>
<evidence type="ECO:0000256" key="9">
    <source>
        <dbReference type="ARBA" id="ARBA00023180"/>
    </source>
</evidence>
<keyword evidence="5 11" id="KW-0297">G-protein coupled receptor</keyword>
<evidence type="ECO:0000313" key="14">
    <source>
        <dbReference type="Ensembl" id="ENSLACP00000006902.1"/>
    </source>
</evidence>
<evidence type="ECO:0000256" key="4">
    <source>
        <dbReference type="ARBA" id="ARBA00022989"/>
    </source>
</evidence>
<dbReference type="PANTHER" id="PTHR24233:SF10">
    <property type="entry name" value="P2Y PURINOCEPTOR 13"/>
    <property type="match status" value="1"/>
</dbReference>
<sequence>EMDANLTIPNGTLSNRCPRDTRITQVVFPLLYTGLFIVAVIFNILAGWIFFRIPATSTFIVYLKNIVAADLAIPFKIVTDARLGPWQLKAFVCRFSAVIFYTTMYISITLLGLISFDRYLKIVRPMGRSHLEDIKFAKIISAIVWLVLFSLSVPNMILTNKEITTESVKKCALLKSPLGLKWHEVINYICQVIFWGVFALMIVFYSILTKKVYESYARSKSKDNKAKRKAKGKVFIILAVFFTCFAPFHFCRVPYTLSQTGKVADCTIQRLLYSIKESTLWLSATNTCLDPFIYIFLCKSFREILLKSFKVRSKCVTLNTPPTTSCELS</sequence>
<dbReference type="PRINTS" id="PR00237">
    <property type="entry name" value="GPCRRHODOPSN"/>
</dbReference>
<dbReference type="FunFam" id="1.20.1070.10:FF:000049">
    <property type="entry name" value="G-protein coupled receptor 87"/>
    <property type="match status" value="1"/>
</dbReference>
<keyword evidence="15" id="KW-1185">Reference proteome</keyword>
<evidence type="ECO:0000256" key="6">
    <source>
        <dbReference type="ARBA" id="ARBA00023136"/>
    </source>
</evidence>
<evidence type="ECO:0000256" key="1">
    <source>
        <dbReference type="ARBA" id="ARBA00004651"/>
    </source>
</evidence>
<dbReference type="SUPFAM" id="SSF81321">
    <property type="entry name" value="Family A G protein-coupled receptor-like"/>
    <property type="match status" value="1"/>
</dbReference>
<proteinExistence type="inferred from homology"/>
<organism evidence="14 15">
    <name type="scientific">Latimeria chalumnae</name>
    <name type="common">Coelacanth</name>
    <dbReference type="NCBI Taxonomy" id="7897"/>
    <lineage>
        <taxon>Eukaryota</taxon>
        <taxon>Metazoa</taxon>
        <taxon>Chordata</taxon>
        <taxon>Craniata</taxon>
        <taxon>Vertebrata</taxon>
        <taxon>Euteleostomi</taxon>
        <taxon>Coelacanthiformes</taxon>
        <taxon>Coelacanthidae</taxon>
        <taxon>Latimeria</taxon>
    </lineage>
</organism>
<dbReference type="InterPro" id="IPR017452">
    <property type="entry name" value="GPCR_Rhodpsn_7TM"/>
</dbReference>
<dbReference type="InterPro" id="IPR008109">
    <property type="entry name" value="P2Y13_rcpt"/>
</dbReference>
<keyword evidence="2" id="KW-1003">Cell membrane</keyword>
<dbReference type="PANTHER" id="PTHR24233">
    <property type="entry name" value="P2Y PURINOCEPTOR-RELATED G-PROTEIN COUPLED RECEPTOR"/>
    <property type="match status" value="1"/>
</dbReference>
<keyword evidence="6 12" id="KW-0472">Membrane</keyword>
<keyword evidence="8 11" id="KW-0675">Receptor</keyword>
<name>H3AB81_LATCH</name>
<evidence type="ECO:0000256" key="11">
    <source>
        <dbReference type="RuleBase" id="RU000688"/>
    </source>
</evidence>
<keyword evidence="9" id="KW-0325">Glycoprotein</keyword>
<evidence type="ECO:0000259" key="13">
    <source>
        <dbReference type="PROSITE" id="PS50262"/>
    </source>
</evidence>
<keyword evidence="3 11" id="KW-0812">Transmembrane</keyword>
<feature type="domain" description="G-protein coupled receptors family 1 profile" evidence="13">
    <location>
        <begin position="42"/>
        <end position="294"/>
    </location>
</feature>
<evidence type="ECO:0000256" key="7">
    <source>
        <dbReference type="ARBA" id="ARBA00023157"/>
    </source>
</evidence>
<dbReference type="InterPro" id="IPR000276">
    <property type="entry name" value="GPCR_Rhodpsn"/>
</dbReference>
<comment type="subcellular location">
    <subcellularLocation>
        <location evidence="1">Cell membrane</location>
        <topology evidence="1">Multi-pass membrane protein</topology>
    </subcellularLocation>
</comment>
<accession>H3AB81</accession>
<dbReference type="InParanoid" id="H3AB81"/>
<dbReference type="Pfam" id="PF00001">
    <property type="entry name" value="7tm_1"/>
    <property type="match status" value="1"/>
</dbReference>
<dbReference type="HOGENOM" id="CLU_009579_8_2_1"/>
<dbReference type="PRINTS" id="PR01735">
    <property type="entry name" value="P2Y13PRNCPTR"/>
</dbReference>
<dbReference type="GO" id="GO:0005886">
    <property type="term" value="C:plasma membrane"/>
    <property type="evidence" value="ECO:0007669"/>
    <property type="project" value="UniProtKB-SubCell"/>
</dbReference>
<evidence type="ECO:0000256" key="3">
    <source>
        <dbReference type="ARBA" id="ARBA00022692"/>
    </source>
</evidence>
<gene>
    <name evidence="14" type="primary">P2RY13</name>
</gene>
<evidence type="ECO:0000256" key="5">
    <source>
        <dbReference type="ARBA" id="ARBA00023040"/>
    </source>
</evidence>
<reference evidence="14" key="2">
    <citation type="submission" date="2025-08" db="UniProtKB">
        <authorList>
            <consortium name="Ensembl"/>
        </authorList>
    </citation>
    <scope>IDENTIFICATION</scope>
</reference>
<evidence type="ECO:0000256" key="10">
    <source>
        <dbReference type="ARBA" id="ARBA00023224"/>
    </source>
</evidence>
<comment type="similarity">
    <text evidence="11">Belongs to the G-protein coupled receptor 1 family.</text>
</comment>
<dbReference type="CDD" id="cd15151">
    <property type="entry name" value="7tmA_P2Y13"/>
    <property type="match status" value="1"/>
</dbReference>
<dbReference type="OMA" id="TERLPCM"/>
<dbReference type="PROSITE" id="PS00237">
    <property type="entry name" value="G_PROTEIN_RECEP_F1_1"/>
    <property type="match status" value="1"/>
</dbReference>